<dbReference type="RefSeq" id="WP_247026085.1">
    <property type="nucleotide sequence ID" value="NZ_JALKCH010000001.1"/>
</dbReference>
<dbReference type="InterPro" id="IPR006283">
    <property type="entry name" value="ThiL-like"/>
</dbReference>
<dbReference type="PANTHER" id="PTHR30270:SF0">
    <property type="entry name" value="THIAMINE-MONOPHOSPHATE KINASE"/>
    <property type="match status" value="1"/>
</dbReference>
<comment type="miscellaneous">
    <text evidence="2">Reaction mechanism of ThiL seems to utilize a direct, inline transfer of the gamma-phosphate of ATP to TMP rather than a phosphorylated enzyme intermediate.</text>
</comment>
<dbReference type="InterPro" id="IPR036676">
    <property type="entry name" value="PurM-like_C_sf"/>
</dbReference>
<dbReference type="HAMAP" id="MF_02128">
    <property type="entry name" value="TMP_kinase"/>
    <property type="match status" value="1"/>
</dbReference>
<feature type="domain" description="PurM-like N-terminal" evidence="3">
    <location>
        <begin position="34"/>
        <end position="145"/>
    </location>
</feature>
<evidence type="ECO:0000256" key="1">
    <source>
        <dbReference type="ARBA" id="ARBA00022977"/>
    </source>
</evidence>
<feature type="binding site" evidence="2">
    <location>
        <position position="224"/>
    </location>
    <ligand>
        <name>Mg(2+)</name>
        <dbReference type="ChEBI" id="CHEBI:18420"/>
        <label>3</label>
    </ligand>
</feature>
<keyword evidence="6" id="KW-1185">Reference proteome</keyword>
<comment type="catalytic activity">
    <reaction evidence="2">
        <text>thiamine phosphate + ATP = thiamine diphosphate + ADP</text>
        <dbReference type="Rhea" id="RHEA:15913"/>
        <dbReference type="ChEBI" id="CHEBI:30616"/>
        <dbReference type="ChEBI" id="CHEBI:37575"/>
        <dbReference type="ChEBI" id="CHEBI:58937"/>
        <dbReference type="ChEBI" id="CHEBI:456216"/>
        <dbReference type="EC" id="2.7.4.16"/>
    </reaction>
</comment>
<dbReference type="InterPro" id="IPR036921">
    <property type="entry name" value="PurM-like_N_sf"/>
</dbReference>
<feature type="binding site" evidence="2">
    <location>
        <position position="80"/>
    </location>
    <ligand>
        <name>Mg(2+)</name>
        <dbReference type="ChEBI" id="CHEBI:18420"/>
        <label>4</label>
    </ligand>
</feature>
<dbReference type="EC" id="2.7.4.16" evidence="2"/>
<comment type="function">
    <text evidence="2">Catalyzes the ATP-dependent phosphorylation of thiamine-monophosphate (TMP) to form thiamine-pyrophosphate (TPP), the active form of vitamin B1.</text>
</comment>
<feature type="binding site" evidence="2">
    <location>
        <position position="276"/>
    </location>
    <ligand>
        <name>substrate</name>
    </ligand>
</feature>
<dbReference type="PANTHER" id="PTHR30270">
    <property type="entry name" value="THIAMINE-MONOPHOSPHATE KINASE"/>
    <property type="match status" value="1"/>
</dbReference>
<comment type="pathway">
    <text evidence="2">Cofactor biosynthesis; thiamine diphosphate biosynthesis; thiamine diphosphate from thiamine phosphate: step 1/1.</text>
</comment>
<comment type="caution">
    <text evidence="2">Lacks conserved residue(s) required for the propagation of feature annotation.</text>
</comment>
<comment type="caution">
    <text evidence="5">The sequence shown here is derived from an EMBL/GenBank/DDBJ whole genome shotgun (WGS) entry which is preliminary data.</text>
</comment>
<gene>
    <name evidence="2 5" type="primary">thiL</name>
    <name evidence="5" type="ORF">MWN34_02125</name>
</gene>
<feature type="binding site" evidence="2">
    <location>
        <position position="35"/>
    </location>
    <ligand>
        <name>Mg(2+)</name>
        <dbReference type="ChEBI" id="CHEBI:18420"/>
        <label>4</label>
    </ligand>
</feature>
<feature type="binding site" evidence="2">
    <location>
        <position position="154"/>
    </location>
    <ligand>
        <name>ATP</name>
        <dbReference type="ChEBI" id="CHEBI:30616"/>
    </ligand>
</feature>
<feature type="binding site" evidence="2">
    <location>
        <position position="332"/>
    </location>
    <ligand>
        <name>substrate</name>
    </ligand>
</feature>
<keyword evidence="2" id="KW-0479">Metal-binding</keyword>
<comment type="similarity">
    <text evidence="2">Belongs to the thiamine-monophosphate kinase family.</text>
</comment>
<keyword evidence="2" id="KW-0067">ATP-binding</keyword>
<dbReference type="Gene3D" id="3.90.650.10">
    <property type="entry name" value="PurM-like C-terminal domain"/>
    <property type="match status" value="1"/>
</dbReference>
<feature type="binding site" evidence="2">
    <location>
        <position position="80"/>
    </location>
    <ligand>
        <name>Mg(2+)</name>
        <dbReference type="ChEBI" id="CHEBI:18420"/>
        <label>3</label>
    </ligand>
</feature>
<keyword evidence="2" id="KW-0460">Magnesium</keyword>
<feature type="binding site" evidence="2">
    <location>
        <position position="128"/>
    </location>
    <ligand>
        <name>Mg(2+)</name>
        <dbReference type="ChEBI" id="CHEBI:18420"/>
        <label>1</label>
    </ligand>
</feature>
<evidence type="ECO:0000256" key="2">
    <source>
        <dbReference type="HAMAP-Rule" id="MF_02128"/>
    </source>
</evidence>
<dbReference type="InterPro" id="IPR016188">
    <property type="entry name" value="PurM-like_N"/>
</dbReference>
<dbReference type="NCBIfam" id="TIGR01379">
    <property type="entry name" value="thiL"/>
    <property type="match status" value="1"/>
</dbReference>
<dbReference type="InterPro" id="IPR010918">
    <property type="entry name" value="PurM-like_C_dom"/>
</dbReference>
<feature type="binding site" evidence="2">
    <location>
        <begin position="127"/>
        <end position="128"/>
    </location>
    <ligand>
        <name>ATP</name>
        <dbReference type="ChEBI" id="CHEBI:30616"/>
    </ligand>
</feature>
<organism evidence="5 6">
    <name type="scientific">Ancylobacter crimeensis</name>
    <dbReference type="NCBI Taxonomy" id="2579147"/>
    <lineage>
        <taxon>Bacteria</taxon>
        <taxon>Pseudomonadati</taxon>
        <taxon>Pseudomonadota</taxon>
        <taxon>Alphaproteobacteria</taxon>
        <taxon>Hyphomicrobiales</taxon>
        <taxon>Xanthobacteraceae</taxon>
        <taxon>Ancylobacter</taxon>
    </lineage>
</organism>
<feature type="binding site" evidence="2">
    <location>
        <position position="59"/>
    </location>
    <ligand>
        <name>substrate</name>
    </ligand>
</feature>
<dbReference type="EMBL" id="JALKCH010000001">
    <property type="protein sequence ID" value="MCK0195701.1"/>
    <property type="molecule type" value="Genomic_DNA"/>
</dbReference>
<feature type="binding site" evidence="2">
    <location>
        <position position="50"/>
    </location>
    <ligand>
        <name>Mg(2+)</name>
        <dbReference type="ChEBI" id="CHEBI:18420"/>
        <label>4</label>
    </ligand>
</feature>
<dbReference type="SUPFAM" id="SSF55326">
    <property type="entry name" value="PurM N-terminal domain-like"/>
    <property type="match status" value="1"/>
</dbReference>
<keyword evidence="2 5" id="KW-0418">Kinase</keyword>
<dbReference type="CDD" id="cd02194">
    <property type="entry name" value="ThiL"/>
    <property type="match status" value="1"/>
</dbReference>
<evidence type="ECO:0000313" key="6">
    <source>
        <dbReference type="Proteomes" id="UP001203284"/>
    </source>
</evidence>
<dbReference type="PIRSF" id="PIRSF005303">
    <property type="entry name" value="Thiam_monoph_kin"/>
    <property type="match status" value="1"/>
</dbReference>
<dbReference type="SUPFAM" id="SSF56042">
    <property type="entry name" value="PurM C-terminal domain-like"/>
    <property type="match status" value="1"/>
</dbReference>
<accession>A0ABT0D6Y6</accession>
<feature type="domain" description="PurM-like C-terminal" evidence="4">
    <location>
        <begin position="158"/>
        <end position="318"/>
    </location>
</feature>
<feature type="binding site" evidence="2">
    <location>
        <position position="226"/>
    </location>
    <ligand>
        <name>ATP</name>
        <dbReference type="ChEBI" id="CHEBI:30616"/>
    </ligand>
</feature>
<feature type="binding site" evidence="2">
    <location>
        <position position="227"/>
    </location>
    <ligand>
        <name>Mg(2+)</name>
        <dbReference type="ChEBI" id="CHEBI:18420"/>
        <label>5</label>
    </ligand>
</feature>
<dbReference type="Proteomes" id="UP001203284">
    <property type="component" value="Unassembled WGS sequence"/>
</dbReference>
<keyword evidence="2 5" id="KW-0808">Transferase</keyword>
<feature type="binding site" evidence="2">
    <location>
        <position position="80"/>
    </location>
    <ligand>
        <name>Mg(2+)</name>
        <dbReference type="ChEBI" id="CHEBI:18420"/>
        <label>2</label>
    </ligand>
</feature>
<sequence>MTDRRPAAPTGEDHLIAELFRPIARHPGALGLIDDAACIAPPPGEDLVLTKDALVAGVHFFPEDPPDSIARKALRVNLSDLAAKGATPLAVLLAIAIPKDMPFEAMAAFARGLGADTAAHGVPLLGGDTVRTTGPLVVSITALGTLPRGEMVTRSGARPGQAIVVTGTIGDAALGLALRLEPKRPGFAALDPAQRAHLADRYLHPRPRLGLAGGLRAAAGGAMDVSDGLVGDLAKLLAVSGVSGDIDAARVPLSPAARAAIAAEPALLEVALTGGDDYEILATVADDKLSSLGVYATAAGIPVTVIGRTGEGAGLVVKDAGGASLTFARASFSHF</sequence>
<feature type="binding site" evidence="2">
    <location>
        <position position="52"/>
    </location>
    <ligand>
        <name>Mg(2+)</name>
        <dbReference type="ChEBI" id="CHEBI:18420"/>
        <label>2</label>
    </ligand>
</feature>
<protein>
    <recommendedName>
        <fullName evidence="2">Thiamine-monophosphate kinase</fullName>
        <shortName evidence="2">TMP kinase</shortName>
        <shortName evidence="2">Thiamine-phosphate kinase</shortName>
        <ecNumber evidence="2">2.7.4.16</ecNumber>
    </recommendedName>
</protein>
<evidence type="ECO:0000313" key="5">
    <source>
        <dbReference type="EMBL" id="MCK0195701.1"/>
    </source>
</evidence>
<keyword evidence="2" id="KW-0547">Nucleotide-binding</keyword>
<feature type="binding site" evidence="2">
    <location>
        <position position="52"/>
    </location>
    <ligand>
        <name>Mg(2+)</name>
        <dbReference type="ChEBI" id="CHEBI:18420"/>
        <label>1</label>
    </ligand>
</feature>
<proteinExistence type="inferred from homology"/>
<feature type="binding site" evidence="2">
    <location>
        <position position="35"/>
    </location>
    <ligand>
        <name>Mg(2+)</name>
        <dbReference type="ChEBI" id="CHEBI:18420"/>
        <label>3</label>
    </ligand>
</feature>
<evidence type="ECO:0000259" key="4">
    <source>
        <dbReference type="Pfam" id="PF02769"/>
    </source>
</evidence>
<dbReference type="Pfam" id="PF02769">
    <property type="entry name" value="AIRS_C"/>
    <property type="match status" value="1"/>
</dbReference>
<reference evidence="5 6" key="1">
    <citation type="submission" date="2022-04" db="EMBL/GenBank/DDBJ databases">
        <authorList>
            <person name="Grouzdev D.S."/>
            <person name="Pantiukh K.S."/>
            <person name="Krutkina M.S."/>
        </authorList>
    </citation>
    <scope>NUCLEOTIDE SEQUENCE [LARGE SCALE GENOMIC DNA]</scope>
    <source>
        <strain evidence="5 6">6x-1</strain>
    </source>
</reference>
<evidence type="ECO:0000259" key="3">
    <source>
        <dbReference type="Pfam" id="PF00586"/>
    </source>
</evidence>
<dbReference type="Gene3D" id="3.30.1330.10">
    <property type="entry name" value="PurM-like, N-terminal domain"/>
    <property type="match status" value="1"/>
</dbReference>
<dbReference type="GO" id="GO:0009030">
    <property type="term" value="F:thiamine-phosphate kinase activity"/>
    <property type="evidence" value="ECO:0007669"/>
    <property type="project" value="UniProtKB-EC"/>
</dbReference>
<dbReference type="Pfam" id="PF00586">
    <property type="entry name" value="AIRS"/>
    <property type="match status" value="1"/>
</dbReference>
<keyword evidence="1 2" id="KW-0784">Thiamine biosynthesis</keyword>
<name>A0ABT0D6Y6_9HYPH</name>